<dbReference type="RefSeq" id="WP_284328807.1">
    <property type="nucleotide sequence ID" value="NZ_BSUN01000001.1"/>
</dbReference>
<comment type="caution">
    <text evidence="2">The sequence shown here is derived from an EMBL/GenBank/DDBJ whole genome shotgun (WGS) entry which is preliminary data.</text>
</comment>
<accession>A0ABQ6IJF5</accession>
<reference evidence="3" key="1">
    <citation type="journal article" date="2019" name="Int. J. Syst. Evol. Microbiol.">
        <title>The Global Catalogue of Microorganisms (GCM) 10K type strain sequencing project: providing services to taxonomists for standard genome sequencing and annotation.</title>
        <authorList>
            <consortium name="The Broad Institute Genomics Platform"/>
            <consortium name="The Broad Institute Genome Sequencing Center for Infectious Disease"/>
            <person name="Wu L."/>
            <person name="Ma J."/>
        </authorList>
    </citation>
    <scope>NUCLEOTIDE SEQUENCE [LARGE SCALE GENOMIC DNA]</scope>
    <source>
        <strain evidence="3">NBRC 112299</strain>
    </source>
</reference>
<evidence type="ECO:0000256" key="1">
    <source>
        <dbReference type="SAM" id="Phobius"/>
    </source>
</evidence>
<keyword evidence="1" id="KW-0472">Membrane</keyword>
<evidence type="ECO:0000313" key="2">
    <source>
        <dbReference type="EMBL" id="GMA36862.1"/>
    </source>
</evidence>
<proteinExistence type="predicted"/>
<protein>
    <recommendedName>
        <fullName evidence="4">DUF4190 domain-containing protein</fullName>
    </recommendedName>
</protein>
<name>A0ABQ6IJF5_9MICO</name>
<feature type="transmembrane region" description="Helical" evidence="1">
    <location>
        <begin position="70"/>
        <end position="94"/>
    </location>
</feature>
<feature type="transmembrane region" description="Helical" evidence="1">
    <location>
        <begin position="12"/>
        <end position="31"/>
    </location>
</feature>
<dbReference type="Proteomes" id="UP001157125">
    <property type="component" value="Unassembled WGS sequence"/>
</dbReference>
<keyword evidence="3" id="KW-1185">Reference proteome</keyword>
<evidence type="ECO:0008006" key="4">
    <source>
        <dbReference type="Google" id="ProtNLM"/>
    </source>
</evidence>
<sequence length="96" mass="9433">MSTAQERMKVARWASVALVTGALGVAGTVVIGLGATLVWPLLLVLDLVAVASGSIAIARCERASDRRIGGVGLALGVVGGLAIPILAATVTAGITG</sequence>
<organism evidence="2 3">
    <name type="scientific">Demequina litorisediminis</name>
    <dbReference type="NCBI Taxonomy" id="1849022"/>
    <lineage>
        <taxon>Bacteria</taxon>
        <taxon>Bacillati</taxon>
        <taxon>Actinomycetota</taxon>
        <taxon>Actinomycetes</taxon>
        <taxon>Micrococcales</taxon>
        <taxon>Demequinaceae</taxon>
        <taxon>Demequina</taxon>
    </lineage>
</organism>
<keyword evidence="1" id="KW-1133">Transmembrane helix</keyword>
<dbReference type="EMBL" id="BSUN01000001">
    <property type="protein sequence ID" value="GMA36862.1"/>
    <property type="molecule type" value="Genomic_DNA"/>
</dbReference>
<feature type="transmembrane region" description="Helical" evidence="1">
    <location>
        <begin position="37"/>
        <end position="58"/>
    </location>
</feature>
<keyword evidence="1" id="KW-0812">Transmembrane</keyword>
<gene>
    <name evidence="2" type="ORF">GCM10025876_30660</name>
</gene>
<evidence type="ECO:0000313" key="3">
    <source>
        <dbReference type="Proteomes" id="UP001157125"/>
    </source>
</evidence>